<protein>
    <recommendedName>
        <fullName evidence="6">Methyltransferase domain-containing protein</fullName>
    </recommendedName>
</protein>
<sequence length="209" mass="23956">MSGRTKAVPFDSKEYWEDRFSHEEPFDWLLTWDSIRDHLQPYLSPSCEPILHLGCGNSLLALQMTDCGYRKIVNVDYSTCVIEKMKQRTAMTRRYDDLVWLTADCLQDLSPVRPFAGTDGCYRVAIEKSLTDCIACGDDDALSHQRAMATQIASVQPTDGLWISISFSNHREPLPPYRLIDKIPVLVPQENDKPGAPDIYYYLYILQKK</sequence>
<proteinExistence type="inferred from homology"/>
<evidence type="ECO:0000256" key="3">
    <source>
        <dbReference type="ARBA" id="ARBA00022679"/>
    </source>
</evidence>
<dbReference type="OMA" id="YSNISWI"/>
<dbReference type="CDD" id="cd02440">
    <property type="entry name" value="AdoMet_MTases"/>
    <property type="match status" value="1"/>
</dbReference>
<dbReference type="InterPro" id="IPR029063">
    <property type="entry name" value="SAM-dependent_MTases_sf"/>
</dbReference>
<organism evidence="4">
    <name type="scientific">Absidia glauca</name>
    <name type="common">Pin mould</name>
    <dbReference type="NCBI Taxonomy" id="4829"/>
    <lineage>
        <taxon>Eukaryota</taxon>
        <taxon>Fungi</taxon>
        <taxon>Fungi incertae sedis</taxon>
        <taxon>Mucoromycota</taxon>
        <taxon>Mucoromycotina</taxon>
        <taxon>Mucoromycetes</taxon>
        <taxon>Mucorales</taxon>
        <taxon>Cunninghamellaceae</taxon>
        <taxon>Absidia</taxon>
    </lineage>
</organism>
<gene>
    <name evidence="4" type="primary">ABSGL_15291.1 scaffold 16333</name>
</gene>
<dbReference type="InParanoid" id="A0A168T7A9"/>
<dbReference type="AlphaFoldDB" id="A0A168T7A9"/>
<dbReference type="STRING" id="4829.A0A168T7A9"/>
<dbReference type="PANTHER" id="PTHR12176">
    <property type="entry name" value="SAM-DEPENDENT METHYLTRANSFERASE SUPERFAMILY PROTEIN"/>
    <property type="match status" value="1"/>
</dbReference>
<dbReference type="Gene3D" id="3.40.50.150">
    <property type="entry name" value="Vaccinia Virus protein VP39"/>
    <property type="match status" value="1"/>
</dbReference>
<evidence type="ECO:0008006" key="6">
    <source>
        <dbReference type="Google" id="ProtNLM"/>
    </source>
</evidence>
<reference evidence="4" key="1">
    <citation type="submission" date="2016-04" db="EMBL/GenBank/DDBJ databases">
        <authorList>
            <person name="Evans L.H."/>
            <person name="Alamgir A."/>
            <person name="Owens N."/>
            <person name="Weber N.D."/>
            <person name="Virtaneva K."/>
            <person name="Barbian K."/>
            <person name="Babar A."/>
            <person name="Rosenke K."/>
        </authorList>
    </citation>
    <scope>NUCLEOTIDE SEQUENCE [LARGE SCALE GENOMIC DNA]</scope>
    <source>
        <strain evidence="4">CBS 101.48</strain>
    </source>
</reference>
<comment type="similarity">
    <text evidence="1">Belongs to the methyltransferase superfamily.</text>
</comment>
<dbReference type="EMBL" id="LT555144">
    <property type="protein sequence ID" value="SAM09595.1"/>
    <property type="molecule type" value="Genomic_DNA"/>
</dbReference>
<dbReference type="OrthoDB" id="411785at2759"/>
<evidence type="ECO:0000313" key="4">
    <source>
        <dbReference type="EMBL" id="SAM09595.1"/>
    </source>
</evidence>
<keyword evidence="5" id="KW-1185">Reference proteome</keyword>
<keyword evidence="2" id="KW-0489">Methyltransferase</keyword>
<evidence type="ECO:0000313" key="5">
    <source>
        <dbReference type="Proteomes" id="UP000078561"/>
    </source>
</evidence>
<keyword evidence="3" id="KW-0808">Transferase</keyword>
<evidence type="ECO:0000256" key="1">
    <source>
        <dbReference type="ARBA" id="ARBA00008361"/>
    </source>
</evidence>
<accession>A0A168T7A9</accession>
<name>A0A168T7A9_ABSGL</name>
<dbReference type="SUPFAM" id="SSF53335">
    <property type="entry name" value="S-adenosyl-L-methionine-dependent methyltransferases"/>
    <property type="match status" value="1"/>
</dbReference>
<evidence type="ECO:0000256" key="2">
    <source>
        <dbReference type="ARBA" id="ARBA00022603"/>
    </source>
</evidence>
<dbReference type="GO" id="GO:0032259">
    <property type="term" value="P:methylation"/>
    <property type="evidence" value="ECO:0007669"/>
    <property type="project" value="UniProtKB-KW"/>
</dbReference>
<dbReference type="InterPro" id="IPR051419">
    <property type="entry name" value="Lys/N-term_MeTrsfase_sf"/>
</dbReference>
<dbReference type="GO" id="GO:0008168">
    <property type="term" value="F:methyltransferase activity"/>
    <property type="evidence" value="ECO:0007669"/>
    <property type="project" value="UniProtKB-KW"/>
</dbReference>
<dbReference type="Proteomes" id="UP000078561">
    <property type="component" value="Unassembled WGS sequence"/>
</dbReference>